<sequence>MKTIVAVLSLVACSYSFAGDWGSTNRLATGLSVVSIVMPTGKLQLAWKPQIIPGDDLLLLTMKIGAETFYRRYIFLGVRGGSLQLTSTVGSESRPRDSSPAPLFVEPSADGTYYFVPDDLRNEGVVKITRSANFPGYYSVTVVKGFK</sequence>
<protein>
    <submittedName>
        <fullName evidence="1">Uncharacterized protein</fullName>
    </submittedName>
</protein>
<comment type="caution">
    <text evidence="1">The sequence shown here is derived from an EMBL/GenBank/DDBJ whole genome shotgun (WGS) entry which is preliminary data.</text>
</comment>
<accession>A0ACC7NNN9</accession>
<dbReference type="Proteomes" id="UP001629235">
    <property type="component" value="Unassembled WGS sequence"/>
</dbReference>
<proteinExistence type="predicted"/>
<evidence type="ECO:0000313" key="1">
    <source>
        <dbReference type="EMBL" id="MFM0109072.1"/>
    </source>
</evidence>
<reference evidence="1 2" key="1">
    <citation type="journal article" date="2024" name="Chem. Sci.">
        <title>Discovery of megapolipeptins by genome mining of a Burkholderiales bacteria collection.</title>
        <authorList>
            <person name="Paulo B.S."/>
            <person name="Recchia M.J.J."/>
            <person name="Lee S."/>
            <person name="Fergusson C.H."/>
            <person name="Romanowski S.B."/>
            <person name="Hernandez A."/>
            <person name="Krull N."/>
            <person name="Liu D.Y."/>
            <person name="Cavanagh H."/>
            <person name="Bos A."/>
            <person name="Gray C.A."/>
            <person name="Murphy B.T."/>
            <person name="Linington R.G."/>
            <person name="Eustaquio A.S."/>
        </authorList>
    </citation>
    <scope>NUCLEOTIDE SEQUENCE [LARGE SCALE GENOMIC DNA]</scope>
    <source>
        <strain evidence="1 2">RL18-126-BIB-B</strain>
    </source>
</reference>
<organism evidence="1 2">
    <name type="scientific">Paraburkholderia rhynchosiae</name>
    <dbReference type="NCBI Taxonomy" id="487049"/>
    <lineage>
        <taxon>Bacteria</taxon>
        <taxon>Pseudomonadati</taxon>
        <taxon>Pseudomonadota</taxon>
        <taxon>Betaproteobacteria</taxon>
        <taxon>Burkholderiales</taxon>
        <taxon>Burkholderiaceae</taxon>
        <taxon>Paraburkholderia</taxon>
    </lineage>
</organism>
<gene>
    <name evidence="1" type="ORF">PQR01_38245</name>
</gene>
<keyword evidence="2" id="KW-1185">Reference proteome</keyword>
<dbReference type="EMBL" id="JAQQDW010000163">
    <property type="protein sequence ID" value="MFM0109072.1"/>
    <property type="molecule type" value="Genomic_DNA"/>
</dbReference>
<name>A0ACC7NNN9_9BURK</name>
<evidence type="ECO:0000313" key="2">
    <source>
        <dbReference type="Proteomes" id="UP001629235"/>
    </source>
</evidence>